<dbReference type="Pfam" id="PF00676">
    <property type="entry name" value="E1_dh"/>
    <property type="match status" value="1"/>
</dbReference>
<keyword evidence="4" id="KW-0560">Oxidoreductase</keyword>
<dbReference type="PANTHER" id="PTHR42980:SF1">
    <property type="entry name" value="2-OXOISOVALERATE DEHYDROGENASE SUBUNIT BETA, MITOCHONDRIAL"/>
    <property type="match status" value="1"/>
</dbReference>
<comment type="cofactor">
    <cofactor evidence="1">
        <name>thiamine diphosphate</name>
        <dbReference type="ChEBI" id="CHEBI:58937"/>
    </cofactor>
</comment>
<dbReference type="STRING" id="1300341.I595_428"/>
<dbReference type="InterPro" id="IPR005475">
    <property type="entry name" value="Transketolase-like_Pyr-bd"/>
</dbReference>
<dbReference type="SMART" id="SM00861">
    <property type="entry name" value="Transket_pyr"/>
    <property type="match status" value="1"/>
</dbReference>
<evidence type="ECO:0000256" key="3">
    <source>
        <dbReference type="ARBA" id="ARBA00012277"/>
    </source>
</evidence>
<dbReference type="Gene3D" id="3.40.50.970">
    <property type="match status" value="2"/>
</dbReference>
<dbReference type="GO" id="GO:0007584">
    <property type="term" value="P:response to nutrient"/>
    <property type="evidence" value="ECO:0007669"/>
    <property type="project" value="TreeGrafter"/>
</dbReference>
<comment type="function">
    <text evidence="2">E1 component of the 2-oxoglutarate dehydrogenase (OGDH) complex which catalyzes the decarboxylation of 2-oxoglutarate, the first step in the conversion of 2-oxoglutarate to succinyl-CoA and CO(2).</text>
</comment>
<dbReference type="Gene3D" id="3.40.50.920">
    <property type="match status" value="1"/>
</dbReference>
<evidence type="ECO:0000313" key="7">
    <source>
        <dbReference type="EMBL" id="KPM33525.1"/>
    </source>
</evidence>
<dbReference type="InterPro" id="IPR029061">
    <property type="entry name" value="THDP-binding"/>
</dbReference>
<evidence type="ECO:0000259" key="6">
    <source>
        <dbReference type="SMART" id="SM00861"/>
    </source>
</evidence>
<accession>A0A0P7AZ64</accession>
<dbReference type="InterPro" id="IPR009014">
    <property type="entry name" value="Transketo_C/PFOR_II"/>
</dbReference>
<dbReference type="AlphaFoldDB" id="A0A0P7AZ64"/>
<keyword evidence="8" id="KW-1185">Reference proteome</keyword>
<dbReference type="GO" id="GO:0009083">
    <property type="term" value="P:branched-chain amino acid catabolic process"/>
    <property type="evidence" value="ECO:0007669"/>
    <property type="project" value="TreeGrafter"/>
</dbReference>
<organism evidence="7 8">
    <name type="scientific">Croceitalea dokdonensis DOKDO 023</name>
    <dbReference type="NCBI Taxonomy" id="1300341"/>
    <lineage>
        <taxon>Bacteria</taxon>
        <taxon>Pseudomonadati</taxon>
        <taxon>Bacteroidota</taxon>
        <taxon>Flavobacteriia</taxon>
        <taxon>Flavobacteriales</taxon>
        <taxon>Flavobacteriaceae</taxon>
        <taxon>Croceitalea</taxon>
    </lineage>
</organism>
<evidence type="ECO:0000256" key="2">
    <source>
        <dbReference type="ARBA" id="ARBA00003906"/>
    </source>
</evidence>
<dbReference type="PATRIC" id="fig|1300341.3.peg.427"/>
<dbReference type="SUPFAM" id="SSF52518">
    <property type="entry name" value="Thiamin diphosphate-binding fold (THDP-binding)"/>
    <property type="match status" value="2"/>
</dbReference>
<dbReference type="InterPro" id="IPR033248">
    <property type="entry name" value="Transketolase_C"/>
</dbReference>
<feature type="domain" description="Transketolase-like pyrimidine-binding" evidence="6">
    <location>
        <begin position="469"/>
        <end position="643"/>
    </location>
</feature>
<gene>
    <name evidence="7" type="ORF">I595_428</name>
</gene>
<dbReference type="Pfam" id="PF02780">
    <property type="entry name" value="Transketolase_C"/>
    <property type="match status" value="1"/>
</dbReference>
<protein>
    <recommendedName>
        <fullName evidence="3">3-methyl-2-oxobutanoate dehydrogenase (2-methylpropanoyl-transferring)</fullName>
        <ecNumber evidence="3">1.2.4.4</ecNumber>
    </recommendedName>
</protein>
<dbReference type="EMBL" id="LDJX01000001">
    <property type="protein sequence ID" value="KPM33525.1"/>
    <property type="molecule type" value="Genomic_DNA"/>
</dbReference>
<evidence type="ECO:0000313" key="8">
    <source>
        <dbReference type="Proteomes" id="UP000050280"/>
    </source>
</evidence>
<proteinExistence type="predicted"/>
<evidence type="ECO:0000256" key="5">
    <source>
        <dbReference type="ARBA" id="ARBA00023052"/>
    </source>
</evidence>
<dbReference type="GO" id="GO:0003863">
    <property type="term" value="F:branched-chain 2-oxo acid dehydrogenase activity"/>
    <property type="evidence" value="ECO:0007669"/>
    <property type="project" value="UniProtKB-EC"/>
</dbReference>
<evidence type="ECO:0000256" key="4">
    <source>
        <dbReference type="ARBA" id="ARBA00023002"/>
    </source>
</evidence>
<dbReference type="EC" id="1.2.4.4" evidence="3"/>
<name>A0A0P7AZ64_9FLAO</name>
<dbReference type="InterPro" id="IPR001017">
    <property type="entry name" value="DH_E1"/>
</dbReference>
<dbReference type="Proteomes" id="UP000050280">
    <property type="component" value="Unassembled WGS sequence"/>
</dbReference>
<dbReference type="Pfam" id="PF02779">
    <property type="entry name" value="Transket_pyr"/>
    <property type="match status" value="1"/>
</dbReference>
<keyword evidence="5" id="KW-0786">Thiamine pyrophosphate</keyword>
<dbReference type="RefSeq" id="WP_054557700.1">
    <property type="nucleotide sequence ID" value="NZ_LDJX01000001.1"/>
</dbReference>
<dbReference type="OrthoDB" id="9771835at2"/>
<sequence>MKTDAKQNSEISFDDFQSQILNDYRVAVMSRECSLLGRREVLTGKAKFGIFGDGKELPQLAMARAFQNGDFRSGYYRDQTFMMALGHLNPKGFFHGLYATTDIEKEPMSAGRQMGGHFVTHSINEDGTWKDLIKQKNSSADISCTAGQMPRLLGLAQASKIYRHVHGMDSSKFSNNGNEVAWGTIGNASTSEGHFFEALNAAGVMQVPMVISVWDDAYGISVPAKYHTTKSDISEVLKGFQRDEKHDGYEIFKVKGWDYTALIHAYENASDIAREKHVPVLIHVTELTQPQGHSTSGSHERYKSAERLEWEREHDCNKKFREWILDNNIATEEVLKEIEKGCKQEVRHAKKEAWTEFLAPHRKHKTELVQLLSKLAAATPNRVFVTKIMNDLISIEEPIKRDLAANGRKALRYVIGEDSPEKQALQQWVNTFMANSQQKYSSELYSTQDNNAISIPMVKPTYLDDAAMVDGRMILRDNFDKLFEKYPEALIFGEDTGNIGDVNQGLEGLQEKYGELRIADTGIREATIVGQGIGLAMRGLRPIAEIQYLDYIMYGLQTLSDDLATLRYRTVGKQIAPLIIRTRGHRLEGIWHSGSQMGGLIHFLRGMYILAPRNMTQAAGFYNSLMKSHEPALVIESLNGYRLKERKPQNLGEFCTPIGVVETIKPGTDITVLSYGSTLRLVTQVAKELQQVGIDVEVIDAQSLLPFDINHDVVKSVQKTNRLLIIDEDVPGGCSSYLMQEIIEKQGAYQYLDSEPQTLTAKPHRPAYATDGDYFSKPSEEDIFEKIYDIMHESNPETYPELR</sequence>
<dbReference type="PANTHER" id="PTHR42980">
    <property type="entry name" value="2-OXOISOVALERATE DEHYDROGENASE SUBUNIT BETA-RELATED"/>
    <property type="match status" value="1"/>
</dbReference>
<comment type="caution">
    <text evidence="7">The sequence shown here is derived from an EMBL/GenBank/DDBJ whole genome shotgun (WGS) entry which is preliminary data.</text>
</comment>
<reference evidence="7 8" key="1">
    <citation type="submission" date="2015-09" db="EMBL/GenBank/DDBJ databases">
        <title>Genome sequence of the marine flavobacterium Croceitalea dokdonensis DOKDO 023 that contains proton- and sodium-pumping rhodopsins.</title>
        <authorList>
            <person name="Kwon S.-K."/>
            <person name="Lee H.K."/>
            <person name="Kwak M.-J."/>
            <person name="Kim J.F."/>
        </authorList>
    </citation>
    <scope>NUCLEOTIDE SEQUENCE [LARGE SCALE GENOMIC DNA]</scope>
    <source>
        <strain evidence="7 8">DOKDO 023</strain>
    </source>
</reference>
<dbReference type="SUPFAM" id="SSF52922">
    <property type="entry name" value="TK C-terminal domain-like"/>
    <property type="match status" value="1"/>
</dbReference>
<evidence type="ECO:0000256" key="1">
    <source>
        <dbReference type="ARBA" id="ARBA00001964"/>
    </source>
</evidence>
<dbReference type="CDD" id="cd02000">
    <property type="entry name" value="TPP_E1_PDC_ADC_BCADC"/>
    <property type="match status" value="1"/>
</dbReference>